<dbReference type="InterPro" id="IPR029063">
    <property type="entry name" value="SAM-dependent_MTases_sf"/>
</dbReference>
<evidence type="ECO:0000313" key="2">
    <source>
        <dbReference type="EMBL" id="GFT50558.1"/>
    </source>
</evidence>
<dbReference type="Pfam" id="PF08241">
    <property type="entry name" value="Methyltransf_11"/>
    <property type="match status" value="1"/>
</dbReference>
<organism evidence="2 3">
    <name type="scientific">Nephila pilipes</name>
    <name type="common">Giant wood spider</name>
    <name type="synonym">Nephila maculata</name>
    <dbReference type="NCBI Taxonomy" id="299642"/>
    <lineage>
        <taxon>Eukaryota</taxon>
        <taxon>Metazoa</taxon>
        <taxon>Ecdysozoa</taxon>
        <taxon>Arthropoda</taxon>
        <taxon>Chelicerata</taxon>
        <taxon>Arachnida</taxon>
        <taxon>Araneae</taxon>
        <taxon>Araneomorphae</taxon>
        <taxon>Entelegynae</taxon>
        <taxon>Araneoidea</taxon>
        <taxon>Nephilidae</taxon>
        <taxon>Nephila</taxon>
    </lineage>
</organism>
<sequence length="280" mass="32908">MAESLQTTKKPSSKQIEDVLYHYASLFVQECTFELGWRDLSKDIVMDVGSGRNLNCSNVILKEFPDVRALIAIDKDQSVFETPDHLDERISCYVANILYKDTLKPFISKIDKVISTNVIHKISRKRPIFQNVYRMLKPGGEAAFFFLLDSCYYQFLTKLLKIPKFKDMFKGRYNPNMYPKHRRYLYYKDMLEDVGFCDVVSKVEEKIYPHPSEEDWKNALYAAYKDSFEISPESVDEIKEIAFQIYLRTIERYEGEPCYRVLSISLFCKKEKSTKILCEV</sequence>
<dbReference type="EMBL" id="BMAW01016735">
    <property type="protein sequence ID" value="GFT50558.1"/>
    <property type="molecule type" value="Genomic_DNA"/>
</dbReference>
<name>A0A8X6TVG3_NEPPI</name>
<evidence type="ECO:0000259" key="1">
    <source>
        <dbReference type="Pfam" id="PF08241"/>
    </source>
</evidence>
<comment type="caution">
    <text evidence="2">The sequence shown here is derived from an EMBL/GenBank/DDBJ whole genome shotgun (WGS) entry which is preliminary data.</text>
</comment>
<dbReference type="OrthoDB" id="6686929at2759"/>
<dbReference type="SUPFAM" id="SSF53335">
    <property type="entry name" value="S-adenosyl-L-methionine-dependent methyltransferases"/>
    <property type="match status" value="1"/>
</dbReference>
<keyword evidence="3" id="KW-1185">Reference proteome</keyword>
<evidence type="ECO:0000313" key="3">
    <source>
        <dbReference type="Proteomes" id="UP000887013"/>
    </source>
</evidence>
<dbReference type="Proteomes" id="UP000887013">
    <property type="component" value="Unassembled WGS sequence"/>
</dbReference>
<dbReference type="InterPro" id="IPR013216">
    <property type="entry name" value="Methyltransf_11"/>
</dbReference>
<dbReference type="GO" id="GO:0008757">
    <property type="term" value="F:S-adenosylmethionine-dependent methyltransferase activity"/>
    <property type="evidence" value="ECO:0007669"/>
    <property type="project" value="InterPro"/>
</dbReference>
<dbReference type="Gene3D" id="3.40.50.150">
    <property type="entry name" value="Vaccinia Virus protein VP39"/>
    <property type="match status" value="1"/>
</dbReference>
<feature type="domain" description="Methyltransferase type 11" evidence="1">
    <location>
        <begin position="47"/>
        <end position="143"/>
    </location>
</feature>
<protein>
    <recommendedName>
        <fullName evidence="1">Methyltransferase type 11 domain-containing protein</fullName>
    </recommendedName>
</protein>
<proteinExistence type="predicted"/>
<dbReference type="AlphaFoldDB" id="A0A8X6TVG3"/>
<accession>A0A8X6TVG3</accession>
<gene>
    <name evidence="2" type="ORF">NPIL_320641</name>
</gene>
<reference evidence="2" key="1">
    <citation type="submission" date="2020-08" db="EMBL/GenBank/DDBJ databases">
        <title>Multicomponent nature underlies the extraordinary mechanical properties of spider dragline silk.</title>
        <authorList>
            <person name="Kono N."/>
            <person name="Nakamura H."/>
            <person name="Mori M."/>
            <person name="Yoshida Y."/>
            <person name="Ohtoshi R."/>
            <person name="Malay A.D."/>
            <person name="Moran D.A.P."/>
            <person name="Tomita M."/>
            <person name="Numata K."/>
            <person name="Arakawa K."/>
        </authorList>
    </citation>
    <scope>NUCLEOTIDE SEQUENCE</scope>
</reference>